<evidence type="ECO:0000313" key="5">
    <source>
        <dbReference type="Proteomes" id="UP001365542"/>
    </source>
</evidence>
<sequence>MENDVLKRYLSEEDLGFDIATPAEPKFDHQDLRIYPSSRDSKLPNIAKYQEERDLDWNMNSNNQPASLGYPLDDILQDDTTINREKCRPLNSSQIARLTEEELAIYLSQPIGFPNSSYTRQMVQPRGKAIQWTPEDSRLFHKWAFDTSWNGLISKDFADAYEEFMDLVDEELGSTHNMTADEASQFKGKITTHVRAWVKRCLKNKTAAEKAVRESNGEVKMKFQFLTDHVPTFQGNACPEVGSRMFQKDRSHGTGSESDLQESDQDLVSQLLASMVNLRKRSFALLVKTTSEFIAKEAEEELLQQHEPKRPRPSLTVDLSGSSPI</sequence>
<feature type="region of interest" description="Disordered" evidence="1">
    <location>
        <begin position="302"/>
        <end position="325"/>
    </location>
</feature>
<protein>
    <submittedName>
        <fullName evidence="4">Uncharacterized protein</fullName>
    </submittedName>
</protein>
<dbReference type="EMBL" id="JAVHJO010000016">
    <property type="protein sequence ID" value="KAK6526625.1"/>
    <property type="molecule type" value="Genomic_DNA"/>
</dbReference>
<evidence type="ECO:0000313" key="2">
    <source>
        <dbReference type="EMBL" id="KAK6525408.1"/>
    </source>
</evidence>
<evidence type="ECO:0000313" key="3">
    <source>
        <dbReference type="EMBL" id="KAK6526625.1"/>
    </source>
</evidence>
<keyword evidence="5" id="KW-1185">Reference proteome</keyword>
<evidence type="ECO:0000313" key="4">
    <source>
        <dbReference type="EMBL" id="KAK6540965.1"/>
    </source>
</evidence>
<accession>A0AAV9XFT5</accession>
<comment type="caution">
    <text evidence="4">The sequence shown here is derived from an EMBL/GenBank/DDBJ whole genome shotgun (WGS) entry which is preliminary data.</text>
</comment>
<evidence type="ECO:0000256" key="1">
    <source>
        <dbReference type="SAM" id="MobiDB-lite"/>
    </source>
</evidence>
<dbReference type="EMBL" id="JAVHJO010000017">
    <property type="protein sequence ID" value="KAK6525408.1"/>
    <property type="molecule type" value="Genomic_DNA"/>
</dbReference>
<gene>
    <name evidence="3" type="ORF">TWF694_005207</name>
    <name evidence="2" type="ORF">TWF694_005547</name>
    <name evidence="4" type="ORF">TWF694_008346</name>
</gene>
<dbReference type="AlphaFoldDB" id="A0AAV9XFT5"/>
<name>A0AAV9XFT5_9PEZI</name>
<dbReference type="EMBL" id="JAVHJO010000004">
    <property type="protein sequence ID" value="KAK6540965.1"/>
    <property type="molecule type" value="Genomic_DNA"/>
</dbReference>
<reference evidence="4 5" key="1">
    <citation type="submission" date="2019-10" db="EMBL/GenBank/DDBJ databases">
        <authorList>
            <person name="Palmer J.M."/>
        </authorList>
    </citation>
    <scope>NUCLEOTIDE SEQUENCE [LARGE SCALE GENOMIC DNA]</scope>
    <source>
        <strain evidence="4 5">TWF694</strain>
    </source>
</reference>
<proteinExistence type="predicted"/>
<organism evidence="4 5">
    <name type="scientific">Orbilia ellipsospora</name>
    <dbReference type="NCBI Taxonomy" id="2528407"/>
    <lineage>
        <taxon>Eukaryota</taxon>
        <taxon>Fungi</taxon>
        <taxon>Dikarya</taxon>
        <taxon>Ascomycota</taxon>
        <taxon>Pezizomycotina</taxon>
        <taxon>Orbiliomycetes</taxon>
        <taxon>Orbiliales</taxon>
        <taxon>Orbiliaceae</taxon>
        <taxon>Orbilia</taxon>
    </lineage>
</organism>
<dbReference type="Proteomes" id="UP001365542">
    <property type="component" value="Unassembled WGS sequence"/>
</dbReference>